<gene>
    <name evidence="9" type="primary">LOC105060873</name>
</gene>
<dbReference type="SUPFAM" id="SSF81606">
    <property type="entry name" value="PP2C-like"/>
    <property type="match status" value="1"/>
</dbReference>
<evidence type="ECO:0000256" key="2">
    <source>
        <dbReference type="ARBA" id="ARBA00022801"/>
    </source>
</evidence>
<evidence type="ECO:0000259" key="7">
    <source>
        <dbReference type="PROSITE" id="PS51746"/>
    </source>
</evidence>
<keyword evidence="2" id="KW-0378">Hydrolase</keyword>
<dbReference type="InterPro" id="IPR036457">
    <property type="entry name" value="PPM-type-like_dom_sf"/>
</dbReference>
<evidence type="ECO:0000256" key="6">
    <source>
        <dbReference type="SAM" id="MobiDB-lite"/>
    </source>
</evidence>
<protein>
    <recommendedName>
        <fullName evidence="1">protein-serine/threonine phosphatase</fullName>
        <ecNumber evidence="1">3.1.3.16</ecNumber>
    </recommendedName>
</protein>
<dbReference type="AlphaFoldDB" id="A0A6I9SFS4"/>
<dbReference type="Gene3D" id="3.60.40.10">
    <property type="entry name" value="PPM-type phosphatase domain"/>
    <property type="match status" value="2"/>
</dbReference>
<reference evidence="9" key="1">
    <citation type="submission" date="2025-08" db="UniProtKB">
        <authorList>
            <consortium name="RefSeq"/>
        </authorList>
    </citation>
    <scope>IDENTIFICATION</scope>
</reference>
<comment type="catalytic activity">
    <reaction evidence="5">
        <text>O-phospho-L-threonyl-[protein] + H2O = L-threonyl-[protein] + phosphate</text>
        <dbReference type="Rhea" id="RHEA:47004"/>
        <dbReference type="Rhea" id="RHEA-COMP:11060"/>
        <dbReference type="Rhea" id="RHEA-COMP:11605"/>
        <dbReference type="ChEBI" id="CHEBI:15377"/>
        <dbReference type="ChEBI" id="CHEBI:30013"/>
        <dbReference type="ChEBI" id="CHEBI:43474"/>
        <dbReference type="ChEBI" id="CHEBI:61977"/>
        <dbReference type="EC" id="3.1.3.16"/>
    </reaction>
</comment>
<dbReference type="PROSITE" id="PS51746">
    <property type="entry name" value="PPM_2"/>
    <property type="match status" value="1"/>
</dbReference>
<dbReference type="GO" id="GO:0004722">
    <property type="term" value="F:protein serine/threonine phosphatase activity"/>
    <property type="evidence" value="ECO:0007669"/>
    <property type="project" value="UniProtKB-EC"/>
</dbReference>
<proteinExistence type="predicted"/>
<sequence length="394" mass="43115">MAEKAEGNQMVPLAVLLKRELTSEKNEKPEILHGQASQSKKGEDFTLLKSDCQRIPGDGVTTFSVFALFDGHNGSAAAIYAKENLLNNILCAIPSDLSRDEWLAALPRALVAGFVKTDKDFQTKAHTSDHRLEVNEEEVERITASGGEVGRLNVVGGAEIGPLRCWPGGLCLSRSIGDMDVGEFIVPVPHVKQVKLSNAGGRLIISSDGVWDALTFEMAFNCSRGLPADVAASQIVKEAVRVKGLRDDTTCIVVDMLPLEKITPSVPLPKRQGIGVFKHMFRKKSCESTSHSDRDYSDPDLVEEIYEEGSAMLAKRLEAEYPIRNLFKLFICAVCQVEMKPGEGVSVHVDSSQPGKQRPWDGPFLCQGCQEKKEAMEGKRPSRDSSSRRSTGSE</sequence>
<dbReference type="OrthoDB" id="10264738at2759"/>
<keyword evidence="3" id="KW-0904">Protein phosphatase</keyword>
<evidence type="ECO:0000256" key="5">
    <source>
        <dbReference type="ARBA" id="ARBA00048336"/>
    </source>
</evidence>
<evidence type="ECO:0000313" key="8">
    <source>
        <dbReference type="Proteomes" id="UP000504607"/>
    </source>
</evidence>
<dbReference type="SMART" id="SM00332">
    <property type="entry name" value="PP2Cc"/>
    <property type="match status" value="1"/>
</dbReference>
<comment type="catalytic activity">
    <reaction evidence="4">
        <text>O-phospho-L-seryl-[protein] + H2O = L-seryl-[protein] + phosphate</text>
        <dbReference type="Rhea" id="RHEA:20629"/>
        <dbReference type="Rhea" id="RHEA-COMP:9863"/>
        <dbReference type="Rhea" id="RHEA-COMP:11604"/>
        <dbReference type="ChEBI" id="CHEBI:15377"/>
        <dbReference type="ChEBI" id="CHEBI:29999"/>
        <dbReference type="ChEBI" id="CHEBI:43474"/>
        <dbReference type="ChEBI" id="CHEBI:83421"/>
        <dbReference type="EC" id="3.1.3.16"/>
    </reaction>
</comment>
<dbReference type="InterPro" id="IPR015655">
    <property type="entry name" value="PP2C"/>
</dbReference>
<feature type="domain" description="PPM-type phosphatase" evidence="7">
    <location>
        <begin position="25"/>
        <end position="256"/>
    </location>
</feature>
<dbReference type="PANTHER" id="PTHR47992">
    <property type="entry name" value="PROTEIN PHOSPHATASE"/>
    <property type="match status" value="1"/>
</dbReference>
<evidence type="ECO:0000256" key="4">
    <source>
        <dbReference type="ARBA" id="ARBA00047761"/>
    </source>
</evidence>
<accession>A0A6I9SFS4</accession>
<dbReference type="InterPro" id="IPR001932">
    <property type="entry name" value="PPM-type_phosphatase-like_dom"/>
</dbReference>
<dbReference type="EC" id="3.1.3.16" evidence="1"/>
<feature type="compositionally biased region" description="Basic and acidic residues" evidence="6">
    <location>
        <begin position="371"/>
        <end position="387"/>
    </location>
</feature>
<name>A0A6I9SFS4_ELAGV</name>
<organism evidence="8 9">
    <name type="scientific">Elaeis guineensis var. tenera</name>
    <name type="common">Oil palm</name>
    <dbReference type="NCBI Taxonomy" id="51953"/>
    <lineage>
        <taxon>Eukaryota</taxon>
        <taxon>Viridiplantae</taxon>
        <taxon>Streptophyta</taxon>
        <taxon>Embryophyta</taxon>
        <taxon>Tracheophyta</taxon>
        <taxon>Spermatophyta</taxon>
        <taxon>Magnoliopsida</taxon>
        <taxon>Liliopsida</taxon>
        <taxon>Arecaceae</taxon>
        <taxon>Arecoideae</taxon>
        <taxon>Cocoseae</taxon>
        <taxon>Elaeidinae</taxon>
        <taxon>Elaeis</taxon>
    </lineage>
</organism>
<dbReference type="RefSeq" id="XP_010943030.1">
    <property type="nucleotide sequence ID" value="XM_010944728.3"/>
</dbReference>
<evidence type="ECO:0000256" key="3">
    <source>
        <dbReference type="ARBA" id="ARBA00022912"/>
    </source>
</evidence>
<feature type="region of interest" description="Disordered" evidence="6">
    <location>
        <begin position="371"/>
        <end position="394"/>
    </location>
</feature>
<dbReference type="Proteomes" id="UP000504607">
    <property type="component" value="Unplaced"/>
</dbReference>
<keyword evidence="8" id="KW-1185">Reference proteome</keyword>
<evidence type="ECO:0000256" key="1">
    <source>
        <dbReference type="ARBA" id="ARBA00013081"/>
    </source>
</evidence>
<evidence type="ECO:0000313" key="9">
    <source>
        <dbReference type="RefSeq" id="XP_010943030.1"/>
    </source>
</evidence>
<dbReference type="Pfam" id="PF00481">
    <property type="entry name" value="PP2C"/>
    <property type="match status" value="1"/>
</dbReference>
<dbReference type="CDD" id="cd00143">
    <property type="entry name" value="PP2Cc"/>
    <property type="match status" value="1"/>
</dbReference>